<evidence type="ECO:0000313" key="3">
    <source>
        <dbReference type="EMBL" id="MBO1265251.1"/>
    </source>
</evidence>
<feature type="domain" description="SH3b" evidence="2">
    <location>
        <begin position="30"/>
        <end position="92"/>
    </location>
</feature>
<protein>
    <submittedName>
        <fullName evidence="3">SH3 domain-containing protein</fullName>
    </submittedName>
</protein>
<organism evidence="3 4">
    <name type="scientific">Proteiniclasticum aestuarii</name>
    <dbReference type="NCBI Taxonomy" id="2817862"/>
    <lineage>
        <taxon>Bacteria</taxon>
        <taxon>Bacillati</taxon>
        <taxon>Bacillota</taxon>
        <taxon>Clostridia</taxon>
        <taxon>Eubacteriales</taxon>
        <taxon>Clostridiaceae</taxon>
        <taxon>Proteiniclasticum</taxon>
    </lineage>
</organism>
<gene>
    <name evidence="3" type="ORF">J3A84_09445</name>
</gene>
<dbReference type="RefSeq" id="WP_207599770.1">
    <property type="nucleotide sequence ID" value="NZ_JAFNJU010000006.1"/>
</dbReference>
<dbReference type="InterPro" id="IPR036028">
    <property type="entry name" value="SH3-like_dom_sf"/>
</dbReference>
<dbReference type="InterPro" id="IPR052354">
    <property type="entry name" value="Cell_Wall_Dynamics_Protein"/>
</dbReference>
<dbReference type="PROSITE" id="PS51781">
    <property type="entry name" value="SH3B"/>
    <property type="match status" value="4"/>
</dbReference>
<feature type="domain" description="SH3b" evidence="2">
    <location>
        <begin position="197"/>
        <end position="258"/>
    </location>
</feature>
<feature type="compositionally biased region" description="Low complexity" evidence="1">
    <location>
        <begin position="267"/>
        <end position="280"/>
    </location>
</feature>
<reference evidence="3" key="1">
    <citation type="submission" date="2021-03" db="EMBL/GenBank/DDBJ databases">
        <title>Proteiniclasticum marinus sp. nov., isolated from tidal flat sediment.</title>
        <authorList>
            <person name="Namirimu T."/>
            <person name="Yang J.-A."/>
            <person name="Yang S.-H."/>
            <person name="Kim Y.-J."/>
            <person name="Kwon K.K."/>
        </authorList>
    </citation>
    <scope>NUCLEOTIDE SEQUENCE</scope>
    <source>
        <strain evidence="3">SCR006</strain>
    </source>
</reference>
<name>A0A939H8U9_9CLOT</name>
<dbReference type="InterPro" id="IPR003646">
    <property type="entry name" value="SH3-like_bac-type"/>
</dbReference>
<dbReference type="InterPro" id="IPR003709">
    <property type="entry name" value="VanY-like_core_dom"/>
</dbReference>
<dbReference type="PANTHER" id="PTHR34408:SF1">
    <property type="entry name" value="GLYCOSYL HYDROLASE FAMILY 19 DOMAIN-CONTAINING PROTEIN HI_1415"/>
    <property type="match status" value="1"/>
</dbReference>
<accession>A0A939H8U9</accession>
<feature type="domain" description="SH3b" evidence="2">
    <location>
        <begin position="304"/>
        <end position="366"/>
    </location>
</feature>
<dbReference type="EMBL" id="JAFNJU010000006">
    <property type="protein sequence ID" value="MBO1265251.1"/>
    <property type="molecule type" value="Genomic_DNA"/>
</dbReference>
<dbReference type="PANTHER" id="PTHR34408">
    <property type="entry name" value="FAMILY PROTEIN, PUTATIVE-RELATED"/>
    <property type="match status" value="1"/>
</dbReference>
<dbReference type="InterPro" id="IPR058193">
    <property type="entry name" value="VanY/YodJ_core_dom"/>
</dbReference>
<dbReference type="Gene3D" id="3.30.1380.10">
    <property type="match status" value="1"/>
</dbReference>
<feature type="compositionally biased region" description="Pro residues" evidence="1">
    <location>
        <begin position="176"/>
        <end position="185"/>
    </location>
</feature>
<dbReference type="GO" id="GO:0006508">
    <property type="term" value="P:proteolysis"/>
    <property type="evidence" value="ECO:0007669"/>
    <property type="project" value="InterPro"/>
</dbReference>
<dbReference type="GO" id="GO:0008233">
    <property type="term" value="F:peptidase activity"/>
    <property type="evidence" value="ECO:0007669"/>
    <property type="project" value="InterPro"/>
</dbReference>
<feature type="region of interest" description="Disordered" evidence="1">
    <location>
        <begin position="259"/>
        <end position="280"/>
    </location>
</feature>
<dbReference type="InterPro" id="IPR009045">
    <property type="entry name" value="Zn_M74/Hedgehog-like"/>
</dbReference>
<dbReference type="PROSITE" id="PS51257">
    <property type="entry name" value="PROKAR_LIPOPROTEIN"/>
    <property type="match status" value="1"/>
</dbReference>
<dbReference type="Pfam" id="PF02557">
    <property type="entry name" value="VanY"/>
    <property type="match status" value="1"/>
</dbReference>
<evidence type="ECO:0000256" key="1">
    <source>
        <dbReference type="SAM" id="MobiDB-lite"/>
    </source>
</evidence>
<dbReference type="SUPFAM" id="SSF55166">
    <property type="entry name" value="Hedgehog/DD-peptidase"/>
    <property type="match status" value="1"/>
</dbReference>
<sequence>MIRGSRKYGIVLPALLVFACLGTVKEAYAEEIRYTTTANLNMRTGVGTRNRILLTIPKGRQITYVASKNGWYQVRYGGKDGYVSSAYVKKTVTTSSTPVISTPVSGAGQVKTTGALNFRTGPDKTYTRVGTMPKNTIVSYSEMKNGWYLITYNGKTGYASGRYLTVLSQTATEPSTPTPAPPTETDPPDETAGDTASARRYFTTTSLNMRTGPSTGYSIVQVLPAGAELTYHGQNGWYHVSYNGKTGYASNRYVRVEEAAPEPSTGPETAPVEETVEAETPPVKIPEVSKPEAATPEVTGVLVKTDLLYTTTTLNMRTAPGTGNSILLTLPKGVHLRSEGVENGWHKLTYGGKTGYASGKYLAAHSVYTVDGTILVNKGLPLPSGFNPGENPEARAAFNRMNQAAKRQGIRLNLFSGFRSYTYQKSLYNRYVREDGKALAETYSARPGFSEHQTGLTFDIGGADSSKWTSSRFGATKEGIWLARNAPDYGFILRYPEGKQHITGYVYEPWHFRYVGVDLAKKVTASGLTLDEYFQEVHPAYK</sequence>
<feature type="region of interest" description="Disordered" evidence="1">
    <location>
        <begin position="170"/>
        <end position="195"/>
    </location>
</feature>
<dbReference type="CDD" id="cd14852">
    <property type="entry name" value="LD-carboxypeptidase"/>
    <property type="match status" value="1"/>
</dbReference>
<comment type="caution">
    <text evidence="3">The sequence shown here is derived from an EMBL/GenBank/DDBJ whole genome shotgun (WGS) entry which is preliminary data.</text>
</comment>
<proteinExistence type="predicted"/>
<dbReference type="Gene3D" id="2.30.30.40">
    <property type="entry name" value="SH3 Domains"/>
    <property type="match status" value="4"/>
</dbReference>
<dbReference type="Proteomes" id="UP000664218">
    <property type="component" value="Unassembled WGS sequence"/>
</dbReference>
<dbReference type="AlphaFoldDB" id="A0A939H8U9"/>
<keyword evidence="4" id="KW-1185">Reference proteome</keyword>
<dbReference type="Pfam" id="PF08239">
    <property type="entry name" value="SH3_3"/>
    <property type="match status" value="4"/>
</dbReference>
<evidence type="ECO:0000313" key="4">
    <source>
        <dbReference type="Proteomes" id="UP000664218"/>
    </source>
</evidence>
<dbReference type="SUPFAM" id="SSF50044">
    <property type="entry name" value="SH3-domain"/>
    <property type="match status" value="1"/>
</dbReference>
<feature type="domain" description="SH3b" evidence="2">
    <location>
        <begin position="105"/>
        <end position="168"/>
    </location>
</feature>
<dbReference type="SMART" id="SM00287">
    <property type="entry name" value="SH3b"/>
    <property type="match status" value="4"/>
</dbReference>
<evidence type="ECO:0000259" key="2">
    <source>
        <dbReference type="PROSITE" id="PS51781"/>
    </source>
</evidence>